<dbReference type="EMBL" id="CAEKDK010000003">
    <property type="protein sequence ID" value="CAB4272022.1"/>
    <property type="molecule type" value="Genomic_DNA"/>
</dbReference>
<accession>A0A6J5U7T9</accession>
<dbReference type="Proteomes" id="UP000507222">
    <property type="component" value="Unassembled WGS sequence"/>
</dbReference>
<feature type="region of interest" description="Disordered" evidence="1">
    <location>
        <begin position="1"/>
        <end position="50"/>
    </location>
</feature>
<sequence>MKKKVVNIPHPQRKRVKTAVASKGQILIPQGTVPKPQDQSRPYVGPLTRSKSRDMMGMIVPESSSLNSARLDDYLQWNPLYDDPVSQTQENDCIASQGTKLHEGLESMQVMMTGSSNTEDQLP</sequence>
<gene>
    <name evidence="2" type="ORF">CURHAP_LOCUS18522</name>
</gene>
<protein>
    <submittedName>
        <fullName evidence="2">Uncharacterized protein</fullName>
    </submittedName>
</protein>
<evidence type="ECO:0000256" key="1">
    <source>
        <dbReference type="SAM" id="MobiDB-lite"/>
    </source>
</evidence>
<reference evidence="2 3" key="1">
    <citation type="submission" date="2020-05" db="EMBL/GenBank/DDBJ databases">
        <authorList>
            <person name="Campoy J."/>
            <person name="Schneeberger K."/>
            <person name="Spophaly S."/>
        </authorList>
    </citation>
    <scope>NUCLEOTIDE SEQUENCE [LARGE SCALE GENOMIC DNA]</scope>
    <source>
        <strain evidence="2">PruArmRojPasFocal</strain>
    </source>
</reference>
<name>A0A6J5U7T9_PRUAR</name>
<dbReference type="AlphaFoldDB" id="A0A6J5U7T9"/>
<feature type="compositionally biased region" description="Basic residues" evidence="1">
    <location>
        <begin position="1"/>
        <end position="17"/>
    </location>
</feature>
<organism evidence="2 3">
    <name type="scientific">Prunus armeniaca</name>
    <name type="common">Apricot</name>
    <name type="synonym">Armeniaca vulgaris</name>
    <dbReference type="NCBI Taxonomy" id="36596"/>
    <lineage>
        <taxon>Eukaryota</taxon>
        <taxon>Viridiplantae</taxon>
        <taxon>Streptophyta</taxon>
        <taxon>Embryophyta</taxon>
        <taxon>Tracheophyta</taxon>
        <taxon>Spermatophyta</taxon>
        <taxon>Magnoliopsida</taxon>
        <taxon>eudicotyledons</taxon>
        <taxon>Gunneridae</taxon>
        <taxon>Pentapetalae</taxon>
        <taxon>rosids</taxon>
        <taxon>fabids</taxon>
        <taxon>Rosales</taxon>
        <taxon>Rosaceae</taxon>
        <taxon>Amygdaloideae</taxon>
        <taxon>Amygdaleae</taxon>
        <taxon>Prunus</taxon>
    </lineage>
</organism>
<evidence type="ECO:0000313" key="2">
    <source>
        <dbReference type="EMBL" id="CAB4272022.1"/>
    </source>
</evidence>
<proteinExistence type="predicted"/>
<evidence type="ECO:0000313" key="3">
    <source>
        <dbReference type="Proteomes" id="UP000507222"/>
    </source>
</evidence>